<comment type="similarity">
    <text evidence="1">Belongs to the 'phage' integrase family.</text>
</comment>
<organism evidence="5 6">
    <name type="scientific">Hoylesella buccalis ATCC 35310</name>
    <dbReference type="NCBI Taxonomy" id="679190"/>
    <lineage>
        <taxon>Bacteria</taxon>
        <taxon>Pseudomonadati</taxon>
        <taxon>Bacteroidota</taxon>
        <taxon>Bacteroidia</taxon>
        <taxon>Bacteroidales</taxon>
        <taxon>Prevotellaceae</taxon>
        <taxon>Hoylesella</taxon>
    </lineage>
</organism>
<dbReference type="RefSeq" id="WP_004350539.1">
    <property type="nucleotide sequence ID" value="NZ_ADEG01000090.1"/>
</dbReference>
<evidence type="ECO:0000256" key="1">
    <source>
        <dbReference type="ARBA" id="ARBA00008857"/>
    </source>
</evidence>
<dbReference type="InterPro" id="IPR013762">
    <property type="entry name" value="Integrase-like_cat_sf"/>
</dbReference>
<dbReference type="InterPro" id="IPR010998">
    <property type="entry name" value="Integrase_recombinase_N"/>
</dbReference>
<dbReference type="InterPro" id="IPR035386">
    <property type="entry name" value="Arm-DNA-bind_5"/>
</dbReference>
<name>D1W825_9BACT</name>
<evidence type="ECO:0000256" key="2">
    <source>
        <dbReference type="ARBA" id="ARBA00023125"/>
    </source>
</evidence>
<dbReference type="AlphaFoldDB" id="D1W825"/>
<keyword evidence="2" id="KW-0238">DNA-binding</keyword>
<dbReference type="CDD" id="cd01185">
    <property type="entry name" value="INTN1_C_like"/>
    <property type="match status" value="1"/>
</dbReference>
<dbReference type="EMBL" id="ADEG01000090">
    <property type="protein sequence ID" value="EFA91387.1"/>
    <property type="molecule type" value="Genomic_DNA"/>
</dbReference>
<feature type="domain" description="Tyr recombinase" evidence="4">
    <location>
        <begin position="211"/>
        <end position="401"/>
    </location>
</feature>
<dbReference type="InterPro" id="IPR025269">
    <property type="entry name" value="SAM-like_dom"/>
</dbReference>
<sequence length="404" mass="47135">MEATISVICYKSKKLKNGESPLMLRISKDGNRSYRSLGISVNADFWDFQRNAPKIKCPNRLLIEKIISDIMSKYQAKILEEKMVGRELSASLIMTETNSFKKIYVGEYLISIVEMLRKDGHVGNSYAYLNLHTTLKKFYGKPLNFYFDSIDVCFCENFEKWMRKRQFLDTTMYFYFKTLRATYNRAIKDKSARRNNNPFPEYNLSRFSTKTKKRALSKDDMRKIIKLDCSERKNITQLAHDIFTFSYYCGGISFVDVANLTPNNIVDGRLHYIRQKTNGEINLCLMKEAQKIISKYEIQCHQSGYLFPILNQKRHTTPMQKFNRVRKVIEYINRELHTIAKELNLKGDVTTYVARHTFATVLRKSGVDIGIISQSLGHQDIQTTQIYLDSFDNAQVDKAMKNLL</sequence>
<evidence type="ECO:0000256" key="3">
    <source>
        <dbReference type="ARBA" id="ARBA00023172"/>
    </source>
</evidence>
<accession>D1W825</accession>
<dbReference type="Proteomes" id="UP000005283">
    <property type="component" value="Unassembled WGS sequence"/>
</dbReference>
<keyword evidence="6" id="KW-1185">Reference proteome</keyword>
<evidence type="ECO:0000313" key="5">
    <source>
        <dbReference type="EMBL" id="EFA91387.1"/>
    </source>
</evidence>
<dbReference type="Gene3D" id="1.10.443.10">
    <property type="entry name" value="Intergrase catalytic core"/>
    <property type="match status" value="1"/>
</dbReference>
<dbReference type="GO" id="GO:0003677">
    <property type="term" value="F:DNA binding"/>
    <property type="evidence" value="ECO:0007669"/>
    <property type="project" value="UniProtKB-KW"/>
</dbReference>
<dbReference type="Pfam" id="PF13102">
    <property type="entry name" value="Phage_int_SAM_5"/>
    <property type="match status" value="1"/>
</dbReference>
<reference evidence="5 6" key="1">
    <citation type="submission" date="2009-12" db="EMBL/GenBank/DDBJ databases">
        <title>Genome Sequence of Prevotella buccalis ATCC 35310.</title>
        <authorList>
            <person name="Durkin A.S."/>
            <person name="Madupu R."/>
            <person name="Torralba M."/>
            <person name="Methe B."/>
            <person name="Sutton G."/>
            <person name="Strausberg R.L."/>
            <person name="Nelson K.E."/>
        </authorList>
    </citation>
    <scope>NUCLEOTIDE SEQUENCE [LARGE SCALE GENOMIC DNA]</scope>
    <source>
        <strain evidence="5 6">ATCC 35310</strain>
    </source>
</reference>
<comment type="caution">
    <text evidence="5">The sequence shown here is derived from an EMBL/GenBank/DDBJ whole genome shotgun (WGS) entry which is preliminary data.</text>
</comment>
<dbReference type="Pfam" id="PF00589">
    <property type="entry name" value="Phage_integrase"/>
    <property type="match status" value="1"/>
</dbReference>
<keyword evidence="3" id="KW-0233">DNA recombination</keyword>
<gene>
    <name evidence="5" type="ORF">HMPREF0650_0657</name>
</gene>
<dbReference type="SUPFAM" id="SSF56349">
    <property type="entry name" value="DNA breaking-rejoining enzymes"/>
    <property type="match status" value="1"/>
</dbReference>
<dbReference type="STRING" id="679190.HMPREF0650_0657"/>
<dbReference type="Gene3D" id="1.10.150.130">
    <property type="match status" value="1"/>
</dbReference>
<dbReference type="PROSITE" id="PS51898">
    <property type="entry name" value="TYR_RECOMBINASE"/>
    <property type="match status" value="1"/>
</dbReference>
<dbReference type="GO" id="GO:0015074">
    <property type="term" value="P:DNA integration"/>
    <property type="evidence" value="ECO:0007669"/>
    <property type="project" value="InterPro"/>
</dbReference>
<dbReference type="InterPro" id="IPR002104">
    <property type="entry name" value="Integrase_catalytic"/>
</dbReference>
<dbReference type="eggNOG" id="COG0582">
    <property type="taxonomic scope" value="Bacteria"/>
</dbReference>
<dbReference type="PANTHER" id="PTHR30349">
    <property type="entry name" value="PHAGE INTEGRASE-RELATED"/>
    <property type="match status" value="1"/>
</dbReference>
<proteinExistence type="inferred from homology"/>
<dbReference type="InterPro" id="IPR050090">
    <property type="entry name" value="Tyrosine_recombinase_XerCD"/>
</dbReference>
<dbReference type="InterPro" id="IPR011010">
    <property type="entry name" value="DNA_brk_join_enz"/>
</dbReference>
<dbReference type="GO" id="GO:0006310">
    <property type="term" value="P:DNA recombination"/>
    <property type="evidence" value="ECO:0007669"/>
    <property type="project" value="UniProtKB-KW"/>
</dbReference>
<evidence type="ECO:0000259" key="4">
    <source>
        <dbReference type="PROSITE" id="PS51898"/>
    </source>
</evidence>
<protein>
    <submittedName>
        <fullName evidence="5">Site-specific recombinase, phage integrase family</fullName>
    </submittedName>
</protein>
<dbReference type="Pfam" id="PF17293">
    <property type="entry name" value="Arm-DNA-bind_5"/>
    <property type="match status" value="1"/>
</dbReference>
<dbReference type="PANTHER" id="PTHR30349:SF64">
    <property type="entry name" value="PROPHAGE INTEGRASE INTD-RELATED"/>
    <property type="match status" value="1"/>
</dbReference>
<evidence type="ECO:0000313" key="6">
    <source>
        <dbReference type="Proteomes" id="UP000005283"/>
    </source>
</evidence>